<dbReference type="Proteomes" id="UP000185622">
    <property type="component" value="Chromosome"/>
</dbReference>
<sequence>MASRTDPFLPYRFLKSAEVSELEEALCHRHIRRAPVARATCSEAWFDLFDDPCERDAEVRGRALR</sequence>
<dbReference type="EMBL" id="CP019437">
    <property type="protein sequence ID" value="AQS48764.1"/>
    <property type="molecule type" value="Genomic_DNA"/>
</dbReference>
<accession>A0ABM6IIU3</accession>
<evidence type="ECO:0000313" key="1">
    <source>
        <dbReference type="EMBL" id="AQS48764.1"/>
    </source>
</evidence>
<reference evidence="1 2" key="1">
    <citation type="submission" date="2017-01" db="EMBL/GenBank/DDBJ databases">
        <title>The complete genome sequence of a sulfur-oxidizing marine bacterium Thioclava sp. 25B10_4T.</title>
        <authorList>
            <person name="Liu Y."/>
            <person name="Lai Q."/>
            <person name="Shao Z."/>
        </authorList>
    </citation>
    <scope>NUCLEOTIDE SEQUENCE [LARGE SCALE GENOMIC DNA]</scope>
    <source>
        <strain evidence="1 2">25B10_4</strain>
    </source>
</reference>
<proteinExistence type="predicted"/>
<evidence type="ECO:0000313" key="2">
    <source>
        <dbReference type="Proteomes" id="UP000185622"/>
    </source>
</evidence>
<organism evidence="1 2">
    <name type="scientific">Thioclava nitratireducens</name>
    <dbReference type="NCBI Taxonomy" id="1915078"/>
    <lineage>
        <taxon>Bacteria</taxon>
        <taxon>Pseudomonadati</taxon>
        <taxon>Pseudomonadota</taxon>
        <taxon>Alphaproteobacteria</taxon>
        <taxon>Rhodobacterales</taxon>
        <taxon>Paracoccaceae</taxon>
        <taxon>Thioclava</taxon>
    </lineage>
</organism>
<gene>
    <name evidence="1" type="ORF">BMG03_13900</name>
</gene>
<protein>
    <submittedName>
        <fullName evidence="1">Uncharacterized protein</fullName>
    </submittedName>
</protein>
<keyword evidence="2" id="KW-1185">Reference proteome</keyword>
<name>A0ABM6IIU3_9RHOB</name>